<evidence type="ECO:0000313" key="9">
    <source>
        <dbReference type="Proteomes" id="UP000001208"/>
    </source>
</evidence>
<keyword evidence="5" id="KW-0408">Iron</keyword>
<dbReference type="PROSITE" id="PS51918">
    <property type="entry name" value="RADICAL_SAM"/>
    <property type="match status" value="1"/>
</dbReference>
<evidence type="ECO:0000313" key="8">
    <source>
        <dbReference type="EMBL" id="ACF12582.1"/>
    </source>
</evidence>
<keyword evidence="3" id="KW-0949">S-adenosyl-L-methionine</keyword>
<evidence type="ECO:0000256" key="6">
    <source>
        <dbReference type="ARBA" id="ARBA00023014"/>
    </source>
</evidence>
<dbReference type="AlphaFoldDB" id="B3QST9"/>
<dbReference type="SFLD" id="SFLDG01083">
    <property type="entry name" value="Uncharacterised_Radical_SAM_Su"/>
    <property type="match status" value="1"/>
</dbReference>
<name>B3QST9_CHLT3</name>
<dbReference type="Pfam" id="PF04055">
    <property type="entry name" value="Radical_SAM"/>
    <property type="match status" value="1"/>
</dbReference>
<dbReference type="RefSeq" id="WP_012498666.1">
    <property type="nucleotide sequence ID" value="NC_011026.1"/>
</dbReference>
<sequence>MKYVFGPISSRRLGKSLGVDPIPSKTCNWNCVYCQLGRTRPLANERKEFVSTQEIVSEIREAVCQHKPSEIDWISFVGSGEPTLHAGIGRMIREVKSFTEIPVAVITNGSLLSLPEVRADLQPADTVLPTLSAGSETLFRTIHRPHPDLTFAKHVDGLKAFRDEYHGKLWVEVMLLKEVNDSEEELRKLADILRDLSPDAVHLVLPTRPAAESWVKLPEYDGLMRAQAIFAGIAEIVHPAKGTLDLNADENIVQSILNVISRHPVMHQELEEALNAEPKITDPESVFAALRKSEQAQEVLQNGVLFWASSSAKETE</sequence>
<gene>
    <name evidence="8" type="ordered locus">Ctha_0111</name>
</gene>
<dbReference type="InterPro" id="IPR013785">
    <property type="entry name" value="Aldolase_TIM"/>
</dbReference>
<dbReference type="STRING" id="517418.Ctha_0111"/>
<dbReference type="CDD" id="cd01335">
    <property type="entry name" value="Radical_SAM"/>
    <property type="match status" value="1"/>
</dbReference>
<evidence type="ECO:0000256" key="1">
    <source>
        <dbReference type="ARBA" id="ARBA00001966"/>
    </source>
</evidence>
<dbReference type="SFLD" id="SFLDS00029">
    <property type="entry name" value="Radical_SAM"/>
    <property type="match status" value="1"/>
</dbReference>
<dbReference type="HOGENOM" id="CLU_058377_0_0_10"/>
<organism evidence="8 9">
    <name type="scientific">Chloroherpeton thalassium (strain ATCC 35110 / GB-78)</name>
    <dbReference type="NCBI Taxonomy" id="517418"/>
    <lineage>
        <taxon>Bacteria</taxon>
        <taxon>Pseudomonadati</taxon>
        <taxon>Chlorobiota</taxon>
        <taxon>Chlorobiia</taxon>
        <taxon>Chlorobiales</taxon>
        <taxon>Chloroherpetonaceae</taxon>
        <taxon>Chloroherpeton</taxon>
    </lineage>
</organism>
<keyword evidence="9" id="KW-1185">Reference proteome</keyword>
<proteinExistence type="predicted"/>
<evidence type="ECO:0000256" key="5">
    <source>
        <dbReference type="ARBA" id="ARBA00023004"/>
    </source>
</evidence>
<accession>B3QST9</accession>
<dbReference type="InterPro" id="IPR040084">
    <property type="entry name" value="GTPase_Obg"/>
</dbReference>
<dbReference type="eggNOG" id="COG0731">
    <property type="taxonomic scope" value="Bacteria"/>
</dbReference>
<evidence type="ECO:0000259" key="7">
    <source>
        <dbReference type="PROSITE" id="PS51918"/>
    </source>
</evidence>
<evidence type="ECO:0000256" key="3">
    <source>
        <dbReference type="ARBA" id="ARBA00022691"/>
    </source>
</evidence>
<evidence type="ECO:0000256" key="4">
    <source>
        <dbReference type="ARBA" id="ARBA00022723"/>
    </source>
</evidence>
<dbReference type="OrthoDB" id="9795504at2"/>
<dbReference type="InterPro" id="IPR007197">
    <property type="entry name" value="rSAM"/>
</dbReference>
<keyword evidence="6" id="KW-0411">Iron-sulfur</keyword>
<dbReference type="InterPro" id="IPR058240">
    <property type="entry name" value="rSAM_sf"/>
</dbReference>
<comment type="cofactor">
    <cofactor evidence="1">
        <name>[4Fe-4S] cluster</name>
        <dbReference type="ChEBI" id="CHEBI:49883"/>
    </cofactor>
</comment>
<dbReference type="KEGG" id="cts:Ctha_0111"/>
<reference evidence="8 9" key="1">
    <citation type="submission" date="2008-06" db="EMBL/GenBank/DDBJ databases">
        <title>Complete sequence of Chloroherpeton thalassium ATCC 35110.</title>
        <authorList>
            <consortium name="US DOE Joint Genome Institute"/>
            <person name="Lucas S."/>
            <person name="Copeland A."/>
            <person name="Lapidus A."/>
            <person name="Glavina del Rio T."/>
            <person name="Dalin E."/>
            <person name="Tice H."/>
            <person name="Bruce D."/>
            <person name="Goodwin L."/>
            <person name="Pitluck S."/>
            <person name="Schmutz J."/>
            <person name="Larimer F."/>
            <person name="Land M."/>
            <person name="Hauser L."/>
            <person name="Kyrpides N."/>
            <person name="Mikhailova N."/>
            <person name="Liu Z."/>
            <person name="Li T."/>
            <person name="Zhao F."/>
            <person name="Overmann J."/>
            <person name="Bryant D.A."/>
            <person name="Richardson P."/>
        </authorList>
    </citation>
    <scope>NUCLEOTIDE SEQUENCE [LARGE SCALE GENOMIC DNA]</scope>
    <source>
        <strain evidence="9">ATCC 35110 / GB-78</strain>
    </source>
</reference>
<dbReference type="PANTHER" id="PTHR43787:SF11">
    <property type="entry name" value="UPF0026 PROTEIN SLR1464"/>
    <property type="match status" value="1"/>
</dbReference>
<dbReference type="GO" id="GO:0003824">
    <property type="term" value="F:catalytic activity"/>
    <property type="evidence" value="ECO:0007669"/>
    <property type="project" value="InterPro"/>
</dbReference>
<keyword evidence="4" id="KW-0479">Metal-binding</keyword>
<dbReference type="SUPFAM" id="SSF102114">
    <property type="entry name" value="Radical SAM enzymes"/>
    <property type="match status" value="1"/>
</dbReference>
<dbReference type="Gene3D" id="3.20.20.70">
    <property type="entry name" value="Aldolase class I"/>
    <property type="match status" value="1"/>
</dbReference>
<keyword evidence="2" id="KW-0004">4Fe-4S</keyword>
<feature type="domain" description="Radical SAM core" evidence="7">
    <location>
        <begin position="13"/>
        <end position="239"/>
    </location>
</feature>
<dbReference type="PANTHER" id="PTHR43787">
    <property type="entry name" value="FEMO COFACTOR BIOSYNTHESIS PROTEIN NIFB-RELATED"/>
    <property type="match status" value="1"/>
</dbReference>
<protein>
    <submittedName>
        <fullName evidence="8">Radical SAM domain protein</fullName>
    </submittedName>
</protein>
<evidence type="ECO:0000256" key="2">
    <source>
        <dbReference type="ARBA" id="ARBA00022485"/>
    </source>
</evidence>
<dbReference type="GO" id="GO:0046872">
    <property type="term" value="F:metal ion binding"/>
    <property type="evidence" value="ECO:0007669"/>
    <property type="project" value="UniProtKB-KW"/>
</dbReference>
<dbReference type="EMBL" id="CP001100">
    <property type="protein sequence ID" value="ACF12582.1"/>
    <property type="molecule type" value="Genomic_DNA"/>
</dbReference>
<dbReference type="GO" id="GO:0051539">
    <property type="term" value="F:4 iron, 4 sulfur cluster binding"/>
    <property type="evidence" value="ECO:0007669"/>
    <property type="project" value="UniProtKB-KW"/>
</dbReference>
<dbReference type="Proteomes" id="UP000001208">
    <property type="component" value="Chromosome"/>
</dbReference>